<keyword evidence="4" id="KW-1185">Reference proteome</keyword>
<proteinExistence type="predicted"/>
<sequence length="421" mass="48538">MERRYRMRGSRWFIIGIVLFLLIMFVVEYHLPKKFVWNPTFGQHDHQPLGGAVFDDVLKSSLPDGYSLSRKTFYQFAADSSPRKSILVVTQHLDLVKADVSALLDLARRGNKILIASSSFSPLLADTLGFNNSYAYFNPRRLKEYAADLLERDSVFWIGDSAVYDKRTFRFYPHLCGIYFTKYDSLSLPLATSRIDSMQMFNDSLPDCFPPVAISRPFGRGEIVLVTTPLLFTNYGMLDGDNAAYLFRLLSHLKGLPVIRTEAYGAGAQIEESPFRYFLSQRPLKWALYLTMSVLVLFMVFTARRRQRPIPVIREPANRNLEFTELIGILYYQKKNHADLVRKKFTYFAESLRRNIQVDVEDDGNDDVLCSRIARKTGNEEVKVRNLFRKLRPVVRGEQEAGETLMKDLIDGMNEIEKPRS</sequence>
<protein>
    <recommendedName>
        <fullName evidence="2">DUF4350 domain-containing protein</fullName>
    </recommendedName>
</protein>
<feature type="domain" description="DUF4350" evidence="2">
    <location>
        <begin position="45"/>
        <end position="250"/>
    </location>
</feature>
<evidence type="ECO:0000256" key="1">
    <source>
        <dbReference type="SAM" id="Phobius"/>
    </source>
</evidence>
<accession>A0ABN0BEG1</accession>
<keyword evidence="1" id="KW-0472">Membrane</keyword>
<organism evidence="3 4">
    <name type="scientific">Bacteroides fragilis 3_1_12</name>
    <dbReference type="NCBI Taxonomy" id="457424"/>
    <lineage>
        <taxon>Bacteria</taxon>
        <taxon>Pseudomonadati</taxon>
        <taxon>Bacteroidota</taxon>
        <taxon>Bacteroidia</taxon>
        <taxon>Bacteroidales</taxon>
        <taxon>Bacteroidaceae</taxon>
        <taxon>Bacteroides</taxon>
    </lineage>
</organism>
<evidence type="ECO:0000259" key="2">
    <source>
        <dbReference type="Pfam" id="PF14258"/>
    </source>
</evidence>
<name>A0ABN0BEG1_BACFG</name>
<reference evidence="3 4" key="1">
    <citation type="submission" date="2008-12" db="EMBL/GenBank/DDBJ databases">
        <title>Annotation of Bacteroides fragilis strain 3_1_12.</title>
        <authorList>
            <consortium name="The Broad Institute Genome Sequencing Platform"/>
            <person name="Ward D."/>
            <person name="Young S.K."/>
            <person name="Kodira C.D."/>
            <person name="Zeng Q."/>
            <person name="Koehrsen M."/>
            <person name="Alvarado L."/>
            <person name="Berlin A."/>
            <person name="Borenstein D."/>
            <person name="Chen Z."/>
            <person name="Engels R."/>
            <person name="Freedman E."/>
            <person name="Gellesch M."/>
            <person name="Goldberg J."/>
            <person name="Griggs A."/>
            <person name="Gujja S."/>
            <person name="Heiman D."/>
            <person name="Hepburn T."/>
            <person name="Howarth C."/>
            <person name="Jen D."/>
            <person name="Larson L."/>
            <person name="Lewis B."/>
            <person name="Mehta T."/>
            <person name="Park D."/>
            <person name="Pearson M."/>
            <person name="Roberts A."/>
            <person name="Saif S."/>
            <person name="Shea T."/>
            <person name="Shenoy N."/>
            <person name="Sisk P."/>
            <person name="Stolte C."/>
            <person name="Sykes S."/>
            <person name="Walk T."/>
            <person name="White J."/>
            <person name="Yandava C."/>
            <person name="Allen-Vercoe E."/>
            <person name="Strauss J."/>
            <person name="Ambrose C."/>
            <person name="Lander E."/>
            <person name="Nusbaum C."/>
            <person name="Galagan J."/>
            <person name="Birren B."/>
        </authorList>
    </citation>
    <scope>NUCLEOTIDE SEQUENCE [LARGE SCALE GENOMIC DNA]</scope>
    <source>
        <strain evidence="3 4">3_1_12</strain>
    </source>
</reference>
<evidence type="ECO:0000313" key="3">
    <source>
        <dbReference type="EMBL" id="EFR51361.1"/>
    </source>
</evidence>
<dbReference type="Proteomes" id="UP000005101">
    <property type="component" value="Unassembled WGS sequence"/>
</dbReference>
<feature type="transmembrane region" description="Helical" evidence="1">
    <location>
        <begin position="286"/>
        <end position="304"/>
    </location>
</feature>
<dbReference type="EMBL" id="EQ973213">
    <property type="protein sequence ID" value="EFR51361.1"/>
    <property type="molecule type" value="Genomic_DNA"/>
</dbReference>
<feature type="transmembrane region" description="Helical" evidence="1">
    <location>
        <begin position="12"/>
        <end position="31"/>
    </location>
</feature>
<keyword evidence="1" id="KW-1133">Transmembrane helix</keyword>
<dbReference type="Pfam" id="PF14258">
    <property type="entry name" value="DUF4350"/>
    <property type="match status" value="1"/>
</dbReference>
<gene>
    <name evidence="3" type="ORF">BFAG_00055</name>
</gene>
<dbReference type="InterPro" id="IPR025646">
    <property type="entry name" value="DUF4350"/>
</dbReference>
<evidence type="ECO:0000313" key="4">
    <source>
        <dbReference type="Proteomes" id="UP000005101"/>
    </source>
</evidence>
<keyword evidence="1" id="KW-0812">Transmembrane</keyword>